<gene>
    <name evidence="1" type="primary">FAM78A_2</name>
    <name evidence="1" type="ORF">Ciccas_007992</name>
</gene>
<evidence type="ECO:0000313" key="1">
    <source>
        <dbReference type="EMBL" id="KAL3313405.1"/>
    </source>
</evidence>
<protein>
    <submittedName>
        <fullName evidence="1">Protein fam78a</fullName>
    </submittedName>
</protein>
<proteinExistence type="predicted"/>
<evidence type="ECO:0000313" key="2">
    <source>
        <dbReference type="Proteomes" id="UP001626550"/>
    </source>
</evidence>
<name>A0ABD2Q1P5_9PLAT</name>
<keyword evidence="2" id="KW-1185">Reference proteome</keyword>
<reference evidence="1 2" key="1">
    <citation type="submission" date="2024-11" db="EMBL/GenBank/DDBJ databases">
        <title>Adaptive evolution of stress response genes in parasites aligns with host niche diversity.</title>
        <authorList>
            <person name="Hahn C."/>
            <person name="Resl P."/>
        </authorList>
    </citation>
    <scope>NUCLEOTIDE SEQUENCE [LARGE SCALE GENOMIC DNA]</scope>
    <source>
        <strain evidence="1">EGGRZ-B1_66</strain>
        <tissue evidence="1">Body</tissue>
    </source>
</reference>
<dbReference type="InterPro" id="IPR029638">
    <property type="entry name" value="FAM78"/>
</dbReference>
<dbReference type="Proteomes" id="UP001626550">
    <property type="component" value="Unassembled WGS sequence"/>
</dbReference>
<dbReference type="PANTHER" id="PTHR31655:SF7">
    <property type="entry name" value="PROTEIN FAM78A"/>
    <property type="match status" value="1"/>
</dbReference>
<organism evidence="1 2">
    <name type="scientific">Cichlidogyrus casuarinus</name>
    <dbReference type="NCBI Taxonomy" id="1844966"/>
    <lineage>
        <taxon>Eukaryota</taxon>
        <taxon>Metazoa</taxon>
        <taxon>Spiralia</taxon>
        <taxon>Lophotrochozoa</taxon>
        <taxon>Platyhelminthes</taxon>
        <taxon>Monogenea</taxon>
        <taxon>Monopisthocotylea</taxon>
        <taxon>Dactylogyridea</taxon>
        <taxon>Ancyrocephalidae</taxon>
        <taxon>Cichlidogyrus</taxon>
    </lineage>
</organism>
<dbReference type="PANTHER" id="PTHR31655">
    <property type="entry name" value="PROTEIN FAM78A"/>
    <property type="match status" value="1"/>
</dbReference>
<accession>A0ABD2Q1P5</accession>
<dbReference type="EMBL" id="JBJKFK010001314">
    <property type="protein sequence ID" value="KAL3313405.1"/>
    <property type="molecule type" value="Genomic_DNA"/>
</dbReference>
<sequence>MKKLEAEDIRVKQIRAFYDVSTGTEVKETEFMLFYKTQIFYCQAEVELPDCVADRDWDIGLVQACDYMYLANIYEEKGLSLWEFHPLKFGLRNLINDSDGRQYPFYSFSQSLHSIRRGQVSASSFTLQIKDYFHPSVVWELPYKKGVQLSEINRQQKFHIWLVAIKSGNRFNKEEVHVLDRIQWEYNLHLQVDPHMPVGERVRKIYDMQNPYTSIQDQLCLENGIPEAATKAPHCNAAQSLIWYPNENKSVAKILVPPKQVIVPWDIWVNDMLGPSVKLTKPSETCLVLD</sequence>
<comment type="caution">
    <text evidence="1">The sequence shown here is derived from an EMBL/GenBank/DDBJ whole genome shotgun (WGS) entry which is preliminary data.</text>
</comment>
<dbReference type="AlphaFoldDB" id="A0ABD2Q1P5"/>